<accession>A0A4D8RFD0</accession>
<dbReference type="Pfam" id="PF14246">
    <property type="entry name" value="TetR_C_7"/>
    <property type="match status" value="1"/>
</dbReference>
<dbReference type="InterPro" id="IPR050109">
    <property type="entry name" value="HTH-type_TetR-like_transc_reg"/>
</dbReference>
<keyword evidence="2 4" id="KW-0238">DNA-binding</keyword>
<dbReference type="SUPFAM" id="SSF48498">
    <property type="entry name" value="Tetracyclin repressor-like, C-terminal domain"/>
    <property type="match status" value="1"/>
</dbReference>
<dbReference type="InterPro" id="IPR001647">
    <property type="entry name" value="HTH_TetR"/>
</dbReference>
<dbReference type="InterPro" id="IPR039536">
    <property type="entry name" value="TetR_C_Proteobacteria"/>
</dbReference>
<dbReference type="EMBL" id="CP032348">
    <property type="protein sequence ID" value="QCO19143.1"/>
    <property type="molecule type" value="Genomic_DNA"/>
</dbReference>
<dbReference type="PANTHER" id="PTHR30055">
    <property type="entry name" value="HTH-TYPE TRANSCRIPTIONAL REGULATOR RUTR"/>
    <property type="match status" value="1"/>
</dbReference>
<keyword evidence="3" id="KW-0804">Transcription</keyword>
<dbReference type="InterPro" id="IPR009057">
    <property type="entry name" value="Homeodomain-like_sf"/>
</dbReference>
<feature type="domain" description="HTH tetR-type" evidence="5">
    <location>
        <begin position="47"/>
        <end position="107"/>
    </location>
</feature>
<feature type="DNA-binding region" description="H-T-H motif" evidence="4">
    <location>
        <begin position="70"/>
        <end position="89"/>
    </location>
</feature>
<dbReference type="FunFam" id="1.10.10.60:FF:000141">
    <property type="entry name" value="TetR family transcriptional regulator"/>
    <property type="match status" value="1"/>
</dbReference>
<proteinExistence type="predicted"/>
<evidence type="ECO:0000256" key="1">
    <source>
        <dbReference type="ARBA" id="ARBA00023015"/>
    </source>
</evidence>
<evidence type="ECO:0000313" key="7">
    <source>
        <dbReference type="Proteomes" id="UP000298693"/>
    </source>
</evidence>
<dbReference type="SUPFAM" id="SSF46689">
    <property type="entry name" value="Homeodomain-like"/>
    <property type="match status" value="1"/>
</dbReference>
<dbReference type="Pfam" id="PF00440">
    <property type="entry name" value="TetR_N"/>
    <property type="match status" value="1"/>
</dbReference>
<protein>
    <submittedName>
        <fullName evidence="6">TetR/AcrR family transcriptional regulator</fullName>
    </submittedName>
</protein>
<dbReference type="PRINTS" id="PR00455">
    <property type="entry name" value="HTHTETR"/>
</dbReference>
<evidence type="ECO:0000256" key="3">
    <source>
        <dbReference type="ARBA" id="ARBA00023163"/>
    </source>
</evidence>
<dbReference type="InterPro" id="IPR036271">
    <property type="entry name" value="Tet_transcr_reg_TetR-rel_C_sf"/>
</dbReference>
<reference evidence="6 7" key="1">
    <citation type="submission" date="2018-09" db="EMBL/GenBank/DDBJ databases">
        <title>Whole genome based analysis of evolution and adaptive divergence in Indian and Brazilian strains of Azospirillum brasilense.</title>
        <authorList>
            <person name="Singh C."/>
            <person name="Tripathi A.K."/>
        </authorList>
    </citation>
    <scope>NUCLEOTIDE SEQUENCE [LARGE SCALE GENOMIC DNA]</scope>
    <source>
        <strain evidence="6 7">MTCC4039</strain>
        <plasmid evidence="6 7">p4</plasmid>
    </source>
</reference>
<evidence type="ECO:0000259" key="5">
    <source>
        <dbReference type="PROSITE" id="PS50977"/>
    </source>
</evidence>
<evidence type="ECO:0000313" key="6">
    <source>
        <dbReference type="EMBL" id="QCO19143.1"/>
    </source>
</evidence>
<dbReference type="GO" id="GO:0000976">
    <property type="term" value="F:transcription cis-regulatory region binding"/>
    <property type="evidence" value="ECO:0007669"/>
    <property type="project" value="TreeGrafter"/>
</dbReference>
<gene>
    <name evidence="6" type="ORF">D3869_28335</name>
</gene>
<sequence>MPDKGASTPFQGGIAGGGIAGSSIAGSGIAGLGSGVFDKPGCGPRGQARCRALLDAAAALFVEKGFALTSLSDILRQAGGSRTTLYEHFGDKEGLFRAVMERHCDRVLEEMSSMRAAGPAAMAEELEENLYRVGLHIAGTLTMPETTAILRILVSEGGRIPDIARAFFQVGPEKTIGWLADCFRELSEAGRLRVDDPEGAAHAFIGMVVGDLLTKRLILPDEPVSMEELERYVRQSVRLFLAGTRP</sequence>
<evidence type="ECO:0000256" key="2">
    <source>
        <dbReference type="ARBA" id="ARBA00023125"/>
    </source>
</evidence>
<dbReference type="GO" id="GO:0003700">
    <property type="term" value="F:DNA-binding transcription factor activity"/>
    <property type="evidence" value="ECO:0007669"/>
    <property type="project" value="TreeGrafter"/>
</dbReference>
<organism evidence="6 7">
    <name type="scientific">Azospirillum brasilense</name>
    <dbReference type="NCBI Taxonomy" id="192"/>
    <lineage>
        <taxon>Bacteria</taxon>
        <taxon>Pseudomonadati</taxon>
        <taxon>Pseudomonadota</taxon>
        <taxon>Alphaproteobacteria</taxon>
        <taxon>Rhodospirillales</taxon>
        <taxon>Azospirillaceae</taxon>
        <taxon>Azospirillum</taxon>
    </lineage>
</organism>
<dbReference type="PANTHER" id="PTHR30055:SF146">
    <property type="entry name" value="HTH-TYPE TRANSCRIPTIONAL DUAL REGULATOR CECR"/>
    <property type="match status" value="1"/>
</dbReference>
<name>A0A4D8RFD0_AZOBR</name>
<dbReference type="RefSeq" id="WP_137143031.1">
    <property type="nucleotide sequence ID" value="NZ_CP032348.1"/>
</dbReference>
<keyword evidence="6" id="KW-0614">Plasmid</keyword>
<evidence type="ECO:0000256" key="4">
    <source>
        <dbReference type="PROSITE-ProRule" id="PRU00335"/>
    </source>
</evidence>
<dbReference type="AlphaFoldDB" id="A0A4D8RFD0"/>
<keyword evidence="1" id="KW-0805">Transcription regulation</keyword>
<dbReference type="PROSITE" id="PS50977">
    <property type="entry name" value="HTH_TETR_2"/>
    <property type="match status" value="1"/>
</dbReference>
<geneLocation type="plasmid" evidence="6">
    <name>p4</name>
</geneLocation>
<dbReference type="Gene3D" id="1.10.357.10">
    <property type="entry name" value="Tetracycline Repressor, domain 2"/>
    <property type="match status" value="1"/>
</dbReference>
<dbReference type="Proteomes" id="UP000298693">
    <property type="component" value="Plasmid p4"/>
</dbReference>